<dbReference type="AlphaFoldDB" id="A0A0G1SJ11"/>
<dbReference type="Proteomes" id="UP000034794">
    <property type="component" value="Unassembled WGS sequence"/>
</dbReference>
<dbReference type="EMBL" id="LCMI01000005">
    <property type="protein sequence ID" value="KKU33300.1"/>
    <property type="molecule type" value="Genomic_DNA"/>
</dbReference>
<keyword evidence="2" id="KW-0472">Membrane</keyword>
<comment type="caution">
    <text evidence="3">The sequence shown here is derived from an EMBL/GenBank/DDBJ whole genome shotgun (WGS) entry which is preliminary data.</text>
</comment>
<proteinExistence type="predicted"/>
<evidence type="ECO:0000256" key="2">
    <source>
        <dbReference type="SAM" id="Phobius"/>
    </source>
</evidence>
<evidence type="ECO:0000256" key="1">
    <source>
        <dbReference type="SAM" id="MobiDB-lite"/>
    </source>
</evidence>
<keyword evidence="2" id="KW-1133">Transmembrane helix</keyword>
<feature type="compositionally biased region" description="Polar residues" evidence="1">
    <location>
        <begin position="50"/>
        <end position="65"/>
    </location>
</feature>
<keyword evidence="2" id="KW-0812">Transmembrane</keyword>
<evidence type="ECO:0000313" key="4">
    <source>
        <dbReference type="Proteomes" id="UP000034794"/>
    </source>
</evidence>
<feature type="transmembrane region" description="Helical" evidence="2">
    <location>
        <begin position="12"/>
        <end position="32"/>
    </location>
</feature>
<evidence type="ECO:0000313" key="3">
    <source>
        <dbReference type="EMBL" id="KKU33300.1"/>
    </source>
</evidence>
<name>A0A0G1SJ11_9BACT</name>
<accession>A0A0G1SJ11</accession>
<reference evidence="3 4" key="1">
    <citation type="journal article" date="2015" name="Nature">
        <title>rRNA introns, odd ribosomes, and small enigmatic genomes across a large radiation of phyla.</title>
        <authorList>
            <person name="Brown C.T."/>
            <person name="Hug L.A."/>
            <person name="Thomas B.C."/>
            <person name="Sharon I."/>
            <person name="Castelle C.J."/>
            <person name="Singh A."/>
            <person name="Wilkins M.J."/>
            <person name="Williams K.H."/>
            <person name="Banfield J.F."/>
        </authorList>
    </citation>
    <scope>NUCLEOTIDE SEQUENCE [LARGE SCALE GENOMIC DNA]</scope>
</reference>
<organism evidence="3 4">
    <name type="scientific">Candidatus Collierbacteria bacterium GW2011_GWA2_46_26</name>
    <dbReference type="NCBI Taxonomy" id="1618381"/>
    <lineage>
        <taxon>Bacteria</taxon>
        <taxon>Candidatus Collieribacteriota</taxon>
    </lineage>
</organism>
<gene>
    <name evidence="3" type="ORF">UX47_C0005G0102</name>
</gene>
<protein>
    <submittedName>
        <fullName evidence="3">Uncharacterized protein</fullName>
    </submittedName>
</protein>
<sequence>MIKINTHLSKKTILFGTAILLPLVILTSYYLASRTSKNQAATINPEPVSTKESSPSADQNPFQNKSTKLEVNWENAKINFQKGNYPTYETTPIINDVNVDSFASILGFSGTDRKTLPDNDAIWKKGKETLLYISSENTLDYQNEKVYVGPSRFNEANLINRAKQYASNLFSHTELVPSPVTYFGDNAYEPNITNVNNSLLAQINFNQTIGGHLVIPANLKSEYFISLFITPDLTIQTFKSSPGYQSARIASGASLADFDKLKTIPANYFRKITNMPLEIESIITFSKKLYYSVSSVDIAYTIIGSKAVPVYYIDGTVYGDNIKVSDHVVYLAPLN</sequence>
<feature type="region of interest" description="Disordered" evidence="1">
    <location>
        <begin position="42"/>
        <end position="65"/>
    </location>
</feature>